<feature type="region of interest" description="Disordered" evidence="1">
    <location>
        <begin position="133"/>
        <end position="152"/>
    </location>
</feature>
<gene>
    <name evidence="3" type="ORF">ACFFJC_04235</name>
</gene>
<accession>A0ABV6CRW6</accession>
<feature type="chain" id="PRO_5047184240" evidence="2">
    <location>
        <begin position="20"/>
        <end position="152"/>
    </location>
</feature>
<evidence type="ECO:0000313" key="4">
    <source>
        <dbReference type="Proteomes" id="UP001589798"/>
    </source>
</evidence>
<dbReference type="RefSeq" id="WP_379486254.1">
    <property type="nucleotide sequence ID" value="NZ_JBHLWK010000007.1"/>
</dbReference>
<evidence type="ECO:0000256" key="1">
    <source>
        <dbReference type="SAM" id="MobiDB-lite"/>
    </source>
</evidence>
<evidence type="ECO:0000256" key="2">
    <source>
        <dbReference type="SAM" id="SignalP"/>
    </source>
</evidence>
<dbReference type="EMBL" id="JBHLWK010000007">
    <property type="protein sequence ID" value="MFC0203479.1"/>
    <property type="molecule type" value="Genomic_DNA"/>
</dbReference>
<proteinExistence type="predicted"/>
<feature type="signal peptide" evidence="2">
    <location>
        <begin position="1"/>
        <end position="19"/>
    </location>
</feature>
<keyword evidence="4" id="KW-1185">Reference proteome</keyword>
<organism evidence="3 4">
    <name type="scientific">Novosphingobium soli</name>
    <dbReference type="NCBI Taxonomy" id="574956"/>
    <lineage>
        <taxon>Bacteria</taxon>
        <taxon>Pseudomonadati</taxon>
        <taxon>Pseudomonadota</taxon>
        <taxon>Alphaproteobacteria</taxon>
        <taxon>Sphingomonadales</taxon>
        <taxon>Sphingomonadaceae</taxon>
        <taxon>Novosphingobium</taxon>
    </lineage>
</organism>
<comment type="caution">
    <text evidence="3">The sequence shown here is derived from an EMBL/GenBank/DDBJ whole genome shotgun (WGS) entry which is preliminary data.</text>
</comment>
<feature type="compositionally biased region" description="Basic and acidic residues" evidence="1">
    <location>
        <begin position="140"/>
        <end position="152"/>
    </location>
</feature>
<evidence type="ECO:0000313" key="3">
    <source>
        <dbReference type="EMBL" id="MFC0203479.1"/>
    </source>
</evidence>
<protein>
    <submittedName>
        <fullName evidence="3">Uncharacterized protein</fullName>
    </submittedName>
</protein>
<dbReference type="Proteomes" id="UP001589798">
    <property type="component" value="Unassembled WGS sequence"/>
</dbReference>
<reference evidence="3 4" key="1">
    <citation type="submission" date="2024-09" db="EMBL/GenBank/DDBJ databases">
        <authorList>
            <person name="Sun Q."/>
            <person name="Mori K."/>
        </authorList>
    </citation>
    <scope>NUCLEOTIDE SEQUENCE [LARGE SCALE GENOMIC DNA]</scope>
    <source>
        <strain evidence="3 4">CCM 7706</strain>
    </source>
</reference>
<sequence>MSRSWTYLFALATIAPAPAIGQEAGGTSAADRSVAETVLGSNGRVTQDTSRNACLRTIRQGEIVVCAPEQDQFRIPSTGDDDPTGAGARDGQLRAPDVSGNGIFKGKATMGGMCLIPPCPPEQPYIIDLSTIPEAPAGSDADKIAKGELRAP</sequence>
<keyword evidence="2" id="KW-0732">Signal</keyword>
<feature type="region of interest" description="Disordered" evidence="1">
    <location>
        <begin position="69"/>
        <end position="100"/>
    </location>
</feature>
<name>A0ABV6CRW6_9SPHN</name>